<organism evidence="3 4">
    <name type="scientific">Candidatus Neomicrothrix parvicella RN1</name>
    <dbReference type="NCBI Taxonomy" id="1229780"/>
    <lineage>
        <taxon>Bacteria</taxon>
        <taxon>Bacillati</taxon>
        <taxon>Actinomycetota</taxon>
        <taxon>Acidimicrobiia</taxon>
        <taxon>Acidimicrobiales</taxon>
        <taxon>Microthrixaceae</taxon>
        <taxon>Candidatus Neomicrothrix</taxon>
    </lineage>
</organism>
<keyword evidence="2" id="KW-0812">Transmembrane</keyword>
<feature type="transmembrane region" description="Helical" evidence="2">
    <location>
        <begin position="205"/>
        <end position="225"/>
    </location>
</feature>
<dbReference type="SUPFAM" id="SSF48452">
    <property type="entry name" value="TPR-like"/>
    <property type="match status" value="1"/>
</dbReference>
<dbReference type="Gene3D" id="1.25.40.10">
    <property type="entry name" value="Tetratricopeptide repeat domain"/>
    <property type="match status" value="2"/>
</dbReference>
<dbReference type="InterPro" id="IPR011990">
    <property type="entry name" value="TPR-like_helical_dom_sf"/>
</dbReference>
<evidence type="ECO:0000313" key="4">
    <source>
        <dbReference type="Proteomes" id="UP000018291"/>
    </source>
</evidence>
<evidence type="ECO:0008006" key="5">
    <source>
        <dbReference type="Google" id="ProtNLM"/>
    </source>
</evidence>
<name>R4YXX1_9ACTN</name>
<gene>
    <name evidence="3" type="ORF">BN381_180017</name>
</gene>
<protein>
    <recommendedName>
        <fullName evidence="5">Tetratricopeptide repeat protein</fullName>
    </recommendedName>
</protein>
<keyword evidence="4" id="KW-1185">Reference proteome</keyword>
<dbReference type="AlphaFoldDB" id="R4YXX1"/>
<dbReference type="Proteomes" id="UP000018291">
    <property type="component" value="Unassembled WGS sequence"/>
</dbReference>
<evidence type="ECO:0000256" key="1">
    <source>
        <dbReference type="SAM" id="MobiDB-lite"/>
    </source>
</evidence>
<comment type="caution">
    <text evidence="3">The sequence shown here is derived from an EMBL/GenBank/DDBJ whole genome shotgun (WGS) entry which is preliminary data.</text>
</comment>
<keyword evidence="2" id="KW-0472">Membrane</keyword>
<dbReference type="HOGENOM" id="CLU_497564_0_0_11"/>
<dbReference type="eggNOG" id="ENOG50344CD">
    <property type="taxonomic scope" value="Bacteria"/>
</dbReference>
<reference evidence="3 4" key="1">
    <citation type="journal article" date="2013" name="ISME J.">
        <title>Metabolic model for the filamentous 'Candidatus Microthrix parvicella' based on genomic and metagenomic analyses.</title>
        <authorList>
            <person name="Jon McIlroy S."/>
            <person name="Kristiansen R."/>
            <person name="Albertsen M."/>
            <person name="Michael Karst S."/>
            <person name="Rossetti S."/>
            <person name="Lund Nielsen J."/>
            <person name="Tandoi V."/>
            <person name="James Seviour R."/>
            <person name="Nielsen P.H."/>
        </authorList>
    </citation>
    <scope>NUCLEOTIDE SEQUENCE [LARGE SCALE GENOMIC DNA]</scope>
    <source>
        <strain evidence="3 4">RN1</strain>
    </source>
</reference>
<evidence type="ECO:0000313" key="3">
    <source>
        <dbReference type="EMBL" id="CCM63140.1"/>
    </source>
</evidence>
<accession>R4YXX1</accession>
<sequence length="547" mass="58121">MNAEPEDVVAVGEDDQLETRVDVTDELPEESDPYKRRVAVVLAVLGVLGAWIGVLHMDSANQESYFARQTTRTAVGSLTANLNKEALEGLSTDLDAEADALEMSTKFDPGTPVGANEPKESKEPDQVLAADGVRAGIDSKQRDRLTREFTLNSEREVLKRKALAETRVAYNIRTSQFETVLTTLAAALFLVGFTLVLNRRTRPPVLIPGLLLAVYVAGWAVWIHAKDVPTTAPESIDAAAEAATHLAFGEFAAAVDGYTRAIEADSDFVPAFNGRALASFQISNPDFASTLAIVDTATPEAKQAVADAETAVRLDQEQNFNGLMLSGIFQFHDGDYATAAHRIRQATAINGNAPEAYLTLAATELALGDQVAALDALGTGIDILNPATDSSEARQLTADLFTLLEQVDAAEPERSADVAEVRSVLAAEEAQLAFGPFDPKASTDAKLTLESSSYIGNDLSFEIAYAGLPAESRVSVYVFEQPAKGAPFSQRAELARFETLSGTGTLVSEASVQAACTPVAFRYDVYVDGALANSFDAAGGEGGQTAC</sequence>
<dbReference type="EMBL" id="CANL01000010">
    <property type="protein sequence ID" value="CCM63140.1"/>
    <property type="molecule type" value="Genomic_DNA"/>
</dbReference>
<keyword evidence="2" id="KW-1133">Transmembrane helix</keyword>
<dbReference type="STRING" id="1229780.BN381_180017"/>
<feature type="region of interest" description="Disordered" evidence="1">
    <location>
        <begin position="106"/>
        <end position="125"/>
    </location>
</feature>
<feature type="transmembrane region" description="Helical" evidence="2">
    <location>
        <begin position="180"/>
        <end position="198"/>
    </location>
</feature>
<dbReference type="RefSeq" id="WP_012225316.1">
    <property type="nucleotide sequence ID" value="NZ_HG422565.1"/>
</dbReference>
<feature type="transmembrane region" description="Helical" evidence="2">
    <location>
        <begin position="38"/>
        <end position="57"/>
    </location>
</feature>
<proteinExistence type="predicted"/>
<evidence type="ECO:0000256" key="2">
    <source>
        <dbReference type="SAM" id="Phobius"/>
    </source>
</evidence>